<protein>
    <recommendedName>
        <fullName evidence="2">HNH nuclease domain-containing protein</fullName>
    </recommendedName>
</protein>
<dbReference type="SMART" id="SM00507">
    <property type="entry name" value="HNHc"/>
    <property type="match status" value="1"/>
</dbReference>
<name>A0A5C5BGD5_9MICO</name>
<feature type="domain" description="HNH nuclease" evidence="2">
    <location>
        <begin position="21"/>
        <end position="73"/>
    </location>
</feature>
<proteinExistence type="predicted"/>
<gene>
    <name evidence="3" type="ORF">FH969_02880</name>
</gene>
<dbReference type="EMBL" id="VENP01000006">
    <property type="protein sequence ID" value="TNU76496.1"/>
    <property type="molecule type" value="Genomic_DNA"/>
</dbReference>
<feature type="region of interest" description="Disordered" evidence="1">
    <location>
        <begin position="109"/>
        <end position="318"/>
    </location>
</feature>
<feature type="compositionally biased region" description="Polar residues" evidence="1">
    <location>
        <begin position="184"/>
        <end position="199"/>
    </location>
</feature>
<accession>A0A5C5BGD5</accession>
<evidence type="ECO:0000313" key="3">
    <source>
        <dbReference type="EMBL" id="TNU76496.1"/>
    </source>
</evidence>
<dbReference type="AlphaFoldDB" id="A0A5C5BGD5"/>
<evidence type="ECO:0000313" key="4">
    <source>
        <dbReference type="Proteomes" id="UP000313849"/>
    </source>
</evidence>
<dbReference type="InterPro" id="IPR003615">
    <property type="entry name" value="HNH_nuc"/>
</dbReference>
<dbReference type="CDD" id="cd00085">
    <property type="entry name" value="HNHc"/>
    <property type="match status" value="1"/>
</dbReference>
<dbReference type="OrthoDB" id="5176970at2"/>
<keyword evidence="4" id="KW-1185">Reference proteome</keyword>
<dbReference type="RefSeq" id="WP_139985985.1">
    <property type="nucleotide sequence ID" value="NZ_VENP01000006.1"/>
</dbReference>
<reference evidence="3 4" key="1">
    <citation type="submission" date="2019-06" db="EMBL/GenBank/DDBJ databases">
        <title>Draft genome sequence of Miniimonas arenae KCTC 19750T isolated from sea sand.</title>
        <authorList>
            <person name="Park S.-J."/>
        </authorList>
    </citation>
    <scope>NUCLEOTIDE SEQUENCE [LARGE SCALE GENOMIC DNA]</scope>
    <source>
        <strain evidence="3 4">KCTC 19750</strain>
    </source>
</reference>
<evidence type="ECO:0000259" key="2">
    <source>
        <dbReference type="SMART" id="SM00507"/>
    </source>
</evidence>
<dbReference type="Gene3D" id="1.10.30.50">
    <property type="match status" value="1"/>
</dbReference>
<sequence length="318" mass="33951">MLNPEGQPVNIGRSERTYTGDLRRAVLVRDRHCQWPGCTLRATWCQVHHVQHWAHGGETSIANAITMCSRHHHDIHRDDIHITTTPGGFVFTTARGDQIGATTRLEDHLLTPPRPRHTPPDGTALPTDEPPFDGAALPTGETLFDDATSETAKREASERTLPTLSARPDGAALPTGETLFDGATSETTPPTASGRTLPTLSARPDGAALPAGETLFDGPTSETAVRKASERTLPNGETLLDDATSETAAPTAPGGTLPTRPAPSHGAAAPTRIARPDDAAPHPNRSTRSRSSDDTVHSTDPPEPDDFQFPEGCPARDW</sequence>
<dbReference type="Proteomes" id="UP000313849">
    <property type="component" value="Unassembled WGS sequence"/>
</dbReference>
<comment type="caution">
    <text evidence="3">The sequence shown here is derived from an EMBL/GenBank/DDBJ whole genome shotgun (WGS) entry which is preliminary data.</text>
</comment>
<organism evidence="3 4">
    <name type="scientific">Miniimonas arenae</name>
    <dbReference type="NCBI Taxonomy" id="676201"/>
    <lineage>
        <taxon>Bacteria</taxon>
        <taxon>Bacillati</taxon>
        <taxon>Actinomycetota</taxon>
        <taxon>Actinomycetes</taxon>
        <taxon>Micrococcales</taxon>
        <taxon>Beutenbergiaceae</taxon>
        <taxon>Miniimonas</taxon>
    </lineage>
</organism>
<evidence type="ECO:0000256" key="1">
    <source>
        <dbReference type="SAM" id="MobiDB-lite"/>
    </source>
</evidence>